<feature type="region of interest" description="Disordered" evidence="1">
    <location>
        <begin position="69"/>
        <end position="94"/>
    </location>
</feature>
<reference evidence="2 3" key="1">
    <citation type="submission" date="2019-12" db="EMBL/GenBank/DDBJ databases">
        <authorList>
            <person name="Li M."/>
        </authorList>
    </citation>
    <scope>NUCLEOTIDE SEQUENCE [LARGE SCALE GENOMIC DNA]</scope>
    <source>
        <strain evidence="2 3">GBMRC 2046</strain>
    </source>
</reference>
<evidence type="ECO:0000313" key="3">
    <source>
        <dbReference type="Proteomes" id="UP000433101"/>
    </source>
</evidence>
<evidence type="ECO:0008006" key="4">
    <source>
        <dbReference type="Google" id="ProtNLM"/>
    </source>
</evidence>
<name>A0A7X3LXN3_9HYPH</name>
<dbReference type="Proteomes" id="UP000433101">
    <property type="component" value="Unassembled WGS sequence"/>
</dbReference>
<organism evidence="2 3">
    <name type="scientific">Stappia sediminis</name>
    <dbReference type="NCBI Taxonomy" id="2692190"/>
    <lineage>
        <taxon>Bacteria</taxon>
        <taxon>Pseudomonadati</taxon>
        <taxon>Pseudomonadota</taxon>
        <taxon>Alphaproteobacteria</taxon>
        <taxon>Hyphomicrobiales</taxon>
        <taxon>Stappiaceae</taxon>
        <taxon>Stappia</taxon>
    </lineage>
</organism>
<dbReference type="RefSeq" id="WP_160777188.1">
    <property type="nucleotide sequence ID" value="NZ_WUMV01000009.1"/>
</dbReference>
<sequence>MRQHALQIAGSANSAGIEVHDLVPVFRGEENPSRFYAADGHFSEEGACFVAAGFSDNLAHDVRSKPGRLNLTELTRGKDQSAGKQHSDPDTFTD</sequence>
<evidence type="ECO:0000256" key="1">
    <source>
        <dbReference type="SAM" id="MobiDB-lite"/>
    </source>
</evidence>
<accession>A0A7X3LXN3</accession>
<keyword evidence="3" id="KW-1185">Reference proteome</keyword>
<dbReference type="EMBL" id="WUMV01000009">
    <property type="protein sequence ID" value="MXN66936.1"/>
    <property type="molecule type" value="Genomic_DNA"/>
</dbReference>
<feature type="compositionally biased region" description="Basic and acidic residues" evidence="1">
    <location>
        <begin position="75"/>
        <end position="94"/>
    </location>
</feature>
<dbReference type="AlphaFoldDB" id="A0A7X3LXN3"/>
<proteinExistence type="predicted"/>
<protein>
    <recommendedName>
        <fullName evidence="4">AlgX/AlgJ SGNH hydrolase-like domain-containing protein</fullName>
    </recommendedName>
</protein>
<gene>
    <name evidence="2" type="ORF">GR183_18640</name>
</gene>
<comment type="caution">
    <text evidence="2">The sequence shown here is derived from an EMBL/GenBank/DDBJ whole genome shotgun (WGS) entry which is preliminary data.</text>
</comment>
<evidence type="ECO:0000313" key="2">
    <source>
        <dbReference type="EMBL" id="MXN66936.1"/>
    </source>
</evidence>